<dbReference type="PANTHER" id="PTHR10534:SF2">
    <property type="entry name" value="PYRIDOXAL KINASE"/>
    <property type="match status" value="1"/>
</dbReference>
<dbReference type="EMBL" id="VUMW01000034">
    <property type="protein sequence ID" value="MST80537.1"/>
    <property type="molecule type" value="Genomic_DNA"/>
</dbReference>
<feature type="domain" description="Pyridoxamine kinase/Phosphomethylpyrimidine kinase" evidence="6">
    <location>
        <begin position="71"/>
        <end position="255"/>
    </location>
</feature>
<dbReference type="InterPro" id="IPR004625">
    <property type="entry name" value="PyrdxlKinase"/>
</dbReference>
<name>A0A844FQ86_9LACO</name>
<keyword evidence="5" id="KW-0067">ATP-binding</keyword>
<evidence type="ECO:0000256" key="3">
    <source>
        <dbReference type="ARBA" id="ARBA00022741"/>
    </source>
</evidence>
<evidence type="ECO:0000256" key="2">
    <source>
        <dbReference type="ARBA" id="ARBA00022679"/>
    </source>
</evidence>
<evidence type="ECO:0000313" key="7">
    <source>
        <dbReference type="EMBL" id="MST80537.1"/>
    </source>
</evidence>
<dbReference type="InterPro" id="IPR013749">
    <property type="entry name" value="PM/HMP-P_kinase-1"/>
</dbReference>
<evidence type="ECO:0000259" key="6">
    <source>
        <dbReference type="Pfam" id="PF08543"/>
    </source>
</evidence>
<dbReference type="EC" id="2.7.1.35" evidence="1"/>
<comment type="caution">
    <text evidence="7">The sequence shown here is derived from an EMBL/GenBank/DDBJ whole genome shotgun (WGS) entry which is preliminary data.</text>
</comment>
<accession>A0A844FQ86</accession>
<keyword evidence="2 7" id="KW-0808">Transferase</keyword>
<dbReference type="RefSeq" id="WP_009557453.1">
    <property type="nucleotide sequence ID" value="NZ_VUMW01000034.1"/>
</dbReference>
<dbReference type="NCBIfam" id="NF005491">
    <property type="entry name" value="PRK07105.1"/>
    <property type="match status" value="1"/>
</dbReference>
<dbReference type="GO" id="GO:0005829">
    <property type="term" value="C:cytosol"/>
    <property type="evidence" value="ECO:0007669"/>
    <property type="project" value="TreeGrafter"/>
</dbReference>
<dbReference type="SUPFAM" id="SSF53613">
    <property type="entry name" value="Ribokinase-like"/>
    <property type="match status" value="1"/>
</dbReference>
<reference evidence="7 8" key="1">
    <citation type="submission" date="2019-08" db="EMBL/GenBank/DDBJ databases">
        <title>In-depth cultivation of the pig gut microbiome towards novel bacterial diversity and tailored functional studies.</title>
        <authorList>
            <person name="Wylensek D."/>
            <person name="Hitch T.C.A."/>
            <person name="Clavel T."/>
        </authorList>
    </citation>
    <scope>NUCLEOTIDE SEQUENCE [LARGE SCALE GENOMIC DNA]</scope>
    <source>
        <strain evidence="7 8">WCA-470BD-2E</strain>
    </source>
</reference>
<proteinExistence type="predicted"/>
<dbReference type="PANTHER" id="PTHR10534">
    <property type="entry name" value="PYRIDOXAL KINASE"/>
    <property type="match status" value="1"/>
</dbReference>
<dbReference type="GO" id="GO:0005524">
    <property type="term" value="F:ATP binding"/>
    <property type="evidence" value="ECO:0007669"/>
    <property type="project" value="UniProtKB-KW"/>
</dbReference>
<gene>
    <name evidence="7" type="ORF">FYJ61_08825</name>
</gene>
<sequence length="276" mass="30101">MKSVLISQDLSCVGQVSMSVALPILGASGLTTAALPTALLSTHTGGFGDNTFLDLSSELPKIWQHWQAERISFDAVYLGYLGQAASRAWESGLSDFAKQGKLILLDPAMADHGRFYRGFDESYVLQMQRLAKRATILTPNLTEALLLLGEAPDSSVDAHRACVLTQRLAQKFALSKVVLTGVNLPDNRIANFGLTRGGQVWENVQDRLPYNYFGTGDLFASVLLAGLMHEFDLQKAADVAGQFVAKAIQATSPMQDQRFGPNYAAALPWLLDQFNY</sequence>
<dbReference type="GO" id="GO:0008478">
    <property type="term" value="F:pyridoxal kinase activity"/>
    <property type="evidence" value="ECO:0007669"/>
    <property type="project" value="UniProtKB-EC"/>
</dbReference>
<keyword evidence="4 7" id="KW-0418">Kinase</keyword>
<keyword evidence="3" id="KW-0547">Nucleotide-binding</keyword>
<dbReference type="AlphaFoldDB" id="A0A844FQ86"/>
<dbReference type="GO" id="GO:0009443">
    <property type="term" value="P:pyridoxal 5'-phosphate salvage"/>
    <property type="evidence" value="ECO:0007669"/>
    <property type="project" value="InterPro"/>
</dbReference>
<dbReference type="Gene3D" id="3.40.1190.20">
    <property type="match status" value="1"/>
</dbReference>
<evidence type="ECO:0000256" key="5">
    <source>
        <dbReference type="ARBA" id="ARBA00022840"/>
    </source>
</evidence>
<dbReference type="Proteomes" id="UP000452141">
    <property type="component" value="Unassembled WGS sequence"/>
</dbReference>
<evidence type="ECO:0000256" key="4">
    <source>
        <dbReference type="ARBA" id="ARBA00022777"/>
    </source>
</evidence>
<evidence type="ECO:0000256" key="1">
    <source>
        <dbReference type="ARBA" id="ARBA00012104"/>
    </source>
</evidence>
<evidence type="ECO:0000313" key="8">
    <source>
        <dbReference type="Proteomes" id="UP000452141"/>
    </source>
</evidence>
<protein>
    <recommendedName>
        <fullName evidence="1">pyridoxal kinase</fullName>
        <ecNumber evidence="1">2.7.1.35</ecNumber>
    </recommendedName>
</protein>
<dbReference type="Pfam" id="PF08543">
    <property type="entry name" value="Phos_pyr_kin"/>
    <property type="match status" value="1"/>
</dbReference>
<dbReference type="InterPro" id="IPR029056">
    <property type="entry name" value="Ribokinase-like"/>
</dbReference>
<organism evidence="7 8">
    <name type="scientific">Lactobacillus equicursoris</name>
    <dbReference type="NCBI Taxonomy" id="420645"/>
    <lineage>
        <taxon>Bacteria</taxon>
        <taxon>Bacillati</taxon>
        <taxon>Bacillota</taxon>
        <taxon>Bacilli</taxon>
        <taxon>Lactobacillales</taxon>
        <taxon>Lactobacillaceae</taxon>
        <taxon>Lactobacillus</taxon>
    </lineage>
</organism>